<dbReference type="EMBL" id="CAJPVI010000062">
    <property type="protein sequence ID" value="CAG2159621.1"/>
    <property type="molecule type" value="Genomic_DNA"/>
</dbReference>
<evidence type="ECO:0000313" key="2">
    <source>
        <dbReference type="EMBL" id="CAG2159621.1"/>
    </source>
</evidence>
<protein>
    <recommendedName>
        <fullName evidence="4">Transposase</fullName>
    </recommendedName>
</protein>
<comment type="caution">
    <text evidence="2">The sequence shown here is derived from an EMBL/GenBank/DDBJ whole genome shotgun (WGS) entry which is preliminary data.</text>
</comment>
<dbReference type="Proteomes" id="UP000672657">
    <property type="component" value="Unassembled WGS sequence"/>
</dbReference>
<evidence type="ECO:0000256" key="1">
    <source>
        <dbReference type="SAM" id="MobiDB-lite"/>
    </source>
</evidence>
<evidence type="ECO:0008006" key="4">
    <source>
        <dbReference type="Google" id="ProtNLM"/>
    </source>
</evidence>
<proteinExistence type="predicted"/>
<feature type="compositionally biased region" description="Basic and acidic residues" evidence="1">
    <location>
        <begin position="32"/>
        <end position="42"/>
    </location>
</feature>
<keyword evidence="3" id="KW-1185">Reference proteome</keyword>
<reference evidence="2 3" key="1">
    <citation type="submission" date="2021-03" db="EMBL/GenBank/DDBJ databases">
        <authorList>
            <person name="Peeters C."/>
        </authorList>
    </citation>
    <scope>NUCLEOTIDE SEQUENCE [LARGE SCALE GENOMIC DNA]</scope>
    <source>
        <strain evidence="2 3">LMG 26411</strain>
    </source>
</reference>
<evidence type="ECO:0000313" key="3">
    <source>
        <dbReference type="Proteomes" id="UP000672657"/>
    </source>
</evidence>
<gene>
    <name evidence="2" type="ORF">LMG26411_06850</name>
</gene>
<accession>A0ABM8TT60</accession>
<organism evidence="2 3">
    <name type="scientific">Cupriavidus numazuensis</name>
    <dbReference type="NCBI Taxonomy" id="221992"/>
    <lineage>
        <taxon>Bacteria</taxon>
        <taxon>Pseudomonadati</taxon>
        <taxon>Pseudomonadota</taxon>
        <taxon>Betaproteobacteria</taxon>
        <taxon>Burkholderiales</taxon>
        <taxon>Burkholderiaceae</taxon>
        <taxon>Cupriavidus</taxon>
    </lineage>
</organism>
<feature type="region of interest" description="Disordered" evidence="1">
    <location>
        <begin position="31"/>
        <end position="50"/>
    </location>
</feature>
<name>A0ABM8TT60_9BURK</name>
<sequence>MARSVRHDFVWVKEIAMRNLRRCGYKTGPRMYPDDDNHDKQKYAAPECGQGNQAGNTAATAVVKRSTILSMSCAVQMNGGANST</sequence>